<dbReference type="Pfam" id="PF20190">
    <property type="entry name" value="DUF6553"/>
    <property type="match status" value="1"/>
</dbReference>
<gene>
    <name evidence="1" type="ORF">H9865_08285</name>
</gene>
<name>A0A9D1V4Q2_9FIRM</name>
<reference evidence="1" key="1">
    <citation type="journal article" date="2021" name="PeerJ">
        <title>Extensive microbial diversity within the chicken gut microbiome revealed by metagenomics and culture.</title>
        <authorList>
            <person name="Gilroy R."/>
            <person name="Ravi A."/>
            <person name="Getino M."/>
            <person name="Pursley I."/>
            <person name="Horton D.L."/>
            <person name="Alikhan N.F."/>
            <person name="Baker D."/>
            <person name="Gharbi K."/>
            <person name="Hall N."/>
            <person name="Watson M."/>
            <person name="Adriaenssens E.M."/>
            <person name="Foster-Nyarko E."/>
            <person name="Jarju S."/>
            <person name="Secka A."/>
            <person name="Antonio M."/>
            <person name="Oren A."/>
            <person name="Chaudhuri R.R."/>
            <person name="La Ragione R."/>
            <person name="Hildebrand F."/>
            <person name="Pallen M.J."/>
        </authorList>
    </citation>
    <scope>NUCLEOTIDE SEQUENCE</scope>
    <source>
        <strain evidence="1">2239</strain>
    </source>
</reference>
<organism evidence="1 2">
    <name type="scientific">Candidatus Allofournierella pullicola</name>
    <dbReference type="NCBI Taxonomy" id="2838596"/>
    <lineage>
        <taxon>Bacteria</taxon>
        <taxon>Bacillati</taxon>
        <taxon>Bacillota</taxon>
        <taxon>Clostridia</taxon>
        <taxon>Eubacteriales</taxon>
        <taxon>Oscillospiraceae</taxon>
        <taxon>Allofournierella</taxon>
    </lineage>
</organism>
<proteinExistence type="predicted"/>
<comment type="caution">
    <text evidence="1">The sequence shown here is derived from an EMBL/GenBank/DDBJ whole genome shotgun (WGS) entry which is preliminary data.</text>
</comment>
<evidence type="ECO:0000313" key="1">
    <source>
        <dbReference type="EMBL" id="HIX06081.1"/>
    </source>
</evidence>
<dbReference type="Proteomes" id="UP000824193">
    <property type="component" value="Unassembled WGS sequence"/>
</dbReference>
<accession>A0A9D1V4Q2</accession>
<dbReference type="EMBL" id="DXFW01000024">
    <property type="protein sequence ID" value="HIX06081.1"/>
    <property type="molecule type" value="Genomic_DNA"/>
</dbReference>
<evidence type="ECO:0000313" key="2">
    <source>
        <dbReference type="Proteomes" id="UP000824193"/>
    </source>
</evidence>
<sequence>MTRPCTSWPERYYEETDPEKRRLLLEQAMTAGEGDAAENEVRRRLWELRYTRPRRNAPLADRYIALWLALDHWRKSGLAPRQVRAAQKELEELAGLLRPEGGADLVPPLVHSELVHAVRLYLSTCLQSNYGTMLMGLMRMSDEQLVGKAAKEVAEVTCLVPRWAGMDETFAPLAPAAQEAFALVFPGKDEVLEQALARCGQAGE</sequence>
<protein>
    <submittedName>
        <fullName evidence="1">Uncharacterized protein</fullName>
    </submittedName>
</protein>
<dbReference type="InterPro" id="IPR046683">
    <property type="entry name" value="DUF6553"/>
</dbReference>
<dbReference type="AlphaFoldDB" id="A0A9D1V4Q2"/>
<reference evidence="1" key="2">
    <citation type="submission" date="2021-04" db="EMBL/GenBank/DDBJ databases">
        <authorList>
            <person name="Gilroy R."/>
        </authorList>
    </citation>
    <scope>NUCLEOTIDE SEQUENCE</scope>
    <source>
        <strain evidence="1">2239</strain>
    </source>
</reference>